<feature type="transmembrane region" description="Helical" evidence="2">
    <location>
        <begin position="130"/>
        <end position="152"/>
    </location>
</feature>
<comment type="caution">
    <text evidence="3">The sequence shown here is derived from an EMBL/GenBank/DDBJ whole genome shotgun (WGS) entry which is preliminary data.</text>
</comment>
<sequence length="328" mass="36268">MSPDSSLQSYLRLQNESFLLSTGLSVFLAGLYTMVYFTTVHIHCSRKTAHRRKIILTMTLLYALYIFNIGGTCCVLYWRFIENGAFYSVIEIGLERLETSIAMTPWLCAFLADALMVWRCFQVWDCSWKVVAVPIFLWILEIAAGIMLALVAPSLGSVESTNHATIGNIVSTALAFLTVATTATTTILIAYRIISCAKDIENRTRFRFILEVIIQSSAVYATLFLIEGILSLPVLSSSPNLRAPTVGVYITPFITVVPGLSTTVMVARIGRLPQDATFPTTTSVQISNLQFVINNSPDQSAGSVLDIREPSLQETSGERQELPEKNMV</sequence>
<gene>
    <name evidence="3" type="ORF">CVT26_001927</name>
</gene>
<feature type="transmembrane region" description="Helical" evidence="2">
    <location>
        <begin position="20"/>
        <end position="42"/>
    </location>
</feature>
<keyword evidence="4" id="KW-1185">Reference proteome</keyword>
<reference evidence="3 4" key="1">
    <citation type="journal article" date="2018" name="Evol. Lett.">
        <title>Horizontal gene cluster transfer increased hallucinogenic mushroom diversity.</title>
        <authorList>
            <person name="Reynolds H.T."/>
            <person name="Vijayakumar V."/>
            <person name="Gluck-Thaler E."/>
            <person name="Korotkin H.B."/>
            <person name="Matheny P.B."/>
            <person name="Slot J.C."/>
        </authorList>
    </citation>
    <scope>NUCLEOTIDE SEQUENCE [LARGE SCALE GENOMIC DNA]</scope>
    <source>
        <strain evidence="3 4">SRW20</strain>
    </source>
</reference>
<dbReference type="AlphaFoldDB" id="A0A409VRY2"/>
<proteinExistence type="predicted"/>
<feature type="transmembrane region" description="Helical" evidence="2">
    <location>
        <begin position="54"/>
        <end position="80"/>
    </location>
</feature>
<feature type="transmembrane region" description="Helical" evidence="2">
    <location>
        <begin position="206"/>
        <end position="226"/>
    </location>
</feature>
<keyword evidence="2" id="KW-1133">Transmembrane helix</keyword>
<dbReference type="OrthoDB" id="3265004at2759"/>
<organism evidence="3 4">
    <name type="scientific">Gymnopilus dilepis</name>
    <dbReference type="NCBI Taxonomy" id="231916"/>
    <lineage>
        <taxon>Eukaryota</taxon>
        <taxon>Fungi</taxon>
        <taxon>Dikarya</taxon>
        <taxon>Basidiomycota</taxon>
        <taxon>Agaricomycotina</taxon>
        <taxon>Agaricomycetes</taxon>
        <taxon>Agaricomycetidae</taxon>
        <taxon>Agaricales</taxon>
        <taxon>Agaricineae</taxon>
        <taxon>Hymenogastraceae</taxon>
        <taxon>Gymnopilus</taxon>
    </lineage>
</organism>
<evidence type="ECO:0000256" key="1">
    <source>
        <dbReference type="SAM" id="MobiDB-lite"/>
    </source>
</evidence>
<evidence type="ECO:0000313" key="4">
    <source>
        <dbReference type="Proteomes" id="UP000284706"/>
    </source>
</evidence>
<dbReference type="InParanoid" id="A0A409VRY2"/>
<keyword evidence="2" id="KW-0812">Transmembrane</keyword>
<keyword evidence="2" id="KW-0472">Membrane</keyword>
<accession>A0A409VRY2</accession>
<name>A0A409VRY2_9AGAR</name>
<dbReference type="EMBL" id="NHYE01005583">
    <property type="protein sequence ID" value="PPQ68993.1"/>
    <property type="molecule type" value="Genomic_DNA"/>
</dbReference>
<protein>
    <recommendedName>
        <fullName evidence="5">G-protein coupled receptors family 1 profile domain-containing protein</fullName>
    </recommendedName>
</protein>
<feature type="transmembrane region" description="Helical" evidence="2">
    <location>
        <begin position="100"/>
        <end position="118"/>
    </location>
</feature>
<feature type="transmembrane region" description="Helical" evidence="2">
    <location>
        <begin position="246"/>
        <end position="267"/>
    </location>
</feature>
<feature type="region of interest" description="Disordered" evidence="1">
    <location>
        <begin position="308"/>
        <end position="328"/>
    </location>
</feature>
<feature type="transmembrane region" description="Helical" evidence="2">
    <location>
        <begin position="172"/>
        <end position="194"/>
    </location>
</feature>
<dbReference type="Proteomes" id="UP000284706">
    <property type="component" value="Unassembled WGS sequence"/>
</dbReference>
<evidence type="ECO:0000256" key="2">
    <source>
        <dbReference type="SAM" id="Phobius"/>
    </source>
</evidence>
<evidence type="ECO:0008006" key="5">
    <source>
        <dbReference type="Google" id="ProtNLM"/>
    </source>
</evidence>
<evidence type="ECO:0000313" key="3">
    <source>
        <dbReference type="EMBL" id="PPQ68993.1"/>
    </source>
</evidence>